<dbReference type="EMBL" id="QEWR01000004">
    <property type="protein sequence ID" value="PWD82642.1"/>
    <property type="molecule type" value="Genomic_DNA"/>
</dbReference>
<dbReference type="GO" id="GO:0005737">
    <property type="term" value="C:cytoplasm"/>
    <property type="evidence" value="ECO:0007669"/>
    <property type="project" value="UniProtKB-SubCell"/>
</dbReference>
<keyword evidence="5" id="KW-0819">tRNA processing</keyword>
<proteinExistence type="inferred from homology"/>
<evidence type="ECO:0000256" key="2">
    <source>
        <dbReference type="ARBA" id="ARBA00007599"/>
    </source>
</evidence>
<sequence length="254" mass="28785">MIMMSKCVEEEIKKMDQKDEELLMVEDEEAVAEAVILNSTLNSRGELELQLPAEAATKAFAQQFSTLLQREMRSLKWRDLKLYLHGNLGAGKTTFARYFIQAFGIKGTVKSPTYTLIEPYEITLPEEVIEKGRSKNEKPEKREKRDNGKRAGKGGIEPSSELMMIYHADLYRLASPLELYDLGLLEEQGIWLIEWPEKGEGVLPTADIELFLAREGESLTLRFLPQSEKGEALITPLHSHLDAYNHDSQAAQEA</sequence>
<protein>
    <recommendedName>
        <fullName evidence="3">tRNA threonylcarbamoyladenosine biosynthesis protein TsaE</fullName>
    </recommendedName>
    <alternativeName>
        <fullName evidence="10">t(6)A37 threonylcarbamoyladenosine biosynthesis protein TsaE</fullName>
    </alternativeName>
</protein>
<evidence type="ECO:0000256" key="5">
    <source>
        <dbReference type="ARBA" id="ARBA00022694"/>
    </source>
</evidence>
<keyword evidence="9" id="KW-0460">Magnesium</keyword>
<comment type="caution">
    <text evidence="12">The sequence shown here is derived from an EMBL/GenBank/DDBJ whole genome shotgun (WGS) entry which is preliminary data.</text>
</comment>
<organism evidence="12 13">
    <name type="scientific">Ignatzschineria indica</name>
    <dbReference type="NCBI Taxonomy" id="472583"/>
    <lineage>
        <taxon>Bacteria</taxon>
        <taxon>Pseudomonadati</taxon>
        <taxon>Pseudomonadota</taxon>
        <taxon>Gammaproteobacteria</taxon>
        <taxon>Cardiobacteriales</taxon>
        <taxon>Ignatzschineriaceae</taxon>
        <taxon>Ignatzschineria</taxon>
    </lineage>
</organism>
<comment type="subcellular location">
    <subcellularLocation>
        <location evidence="1">Cytoplasm</location>
    </subcellularLocation>
</comment>
<dbReference type="Pfam" id="PF02367">
    <property type="entry name" value="TsaE"/>
    <property type="match status" value="2"/>
</dbReference>
<dbReference type="SUPFAM" id="SSF52540">
    <property type="entry name" value="P-loop containing nucleoside triphosphate hydrolases"/>
    <property type="match status" value="1"/>
</dbReference>
<dbReference type="Gene3D" id="3.40.50.300">
    <property type="entry name" value="P-loop containing nucleotide triphosphate hydrolases"/>
    <property type="match status" value="1"/>
</dbReference>
<keyword evidence="13" id="KW-1185">Reference proteome</keyword>
<evidence type="ECO:0000256" key="10">
    <source>
        <dbReference type="ARBA" id="ARBA00032441"/>
    </source>
</evidence>
<evidence type="ECO:0000256" key="9">
    <source>
        <dbReference type="ARBA" id="ARBA00022842"/>
    </source>
</evidence>
<evidence type="ECO:0000256" key="3">
    <source>
        <dbReference type="ARBA" id="ARBA00019010"/>
    </source>
</evidence>
<dbReference type="GO" id="GO:0046872">
    <property type="term" value="F:metal ion binding"/>
    <property type="evidence" value="ECO:0007669"/>
    <property type="project" value="UniProtKB-KW"/>
</dbReference>
<keyword evidence="6" id="KW-0479">Metal-binding</keyword>
<evidence type="ECO:0000256" key="7">
    <source>
        <dbReference type="ARBA" id="ARBA00022741"/>
    </source>
</evidence>
<dbReference type="GO" id="GO:0002949">
    <property type="term" value="P:tRNA threonylcarbamoyladenosine modification"/>
    <property type="evidence" value="ECO:0007669"/>
    <property type="project" value="InterPro"/>
</dbReference>
<evidence type="ECO:0000313" key="13">
    <source>
        <dbReference type="Proteomes" id="UP000244948"/>
    </source>
</evidence>
<evidence type="ECO:0000256" key="6">
    <source>
        <dbReference type="ARBA" id="ARBA00022723"/>
    </source>
</evidence>
<keyword evidence="8" id="KW-0067">ATP-binding</keyword>
<evidence type="ECO:0000313" key="12">
    <source>
        <dbReference type="EMBL" id="PWD82642.1"/>
    </source>
</evidence>
<dbReference type="PANTHER" id="PTHR33540">
    <property type="entry name" value="TRNA THREONYLCARBAMOYLADENOSINE BIOSYNTHESIS PROTEIN TSAE"/>
    <property type="match status" value="1"/>
</dbReference>
<keyword evidence="7" id="KW-0547">Nucleotide-binding</keyword>
<gene>
    <name evidence="12" type="ORF">DC082_08440</name>
</gene>
<evidence type="ECO:0000256" key="11">
    <source>
        <dbReference type="SAM" id="MobiDB-lite"/>
    </source>
</evidence>
<evidence type="ECO:0000256" key="8">
    <source>
        <dbReference type="ARBA" id="ARBA00022840"/>
    </source>
</evidence>
<keyword evidence="4" id="KW-0963">Cytoplasm</keyword>
<feature type="region of interest" description="Disordered" evidence="11">
    <location>
        <begin position="131"/>
        <end position="155"/>
    </location>
</feature>
<dbReference type="PANTHER" id="PTHR33540:SF2">
    <property type="entry name" value="TRNA THREONYLCARBAMOYLADENOSINE BIOSYNTHESIS PROTEIN TSAE"/>
    <property type="match status" value="1"/>
</dbReference>
<name>A0A2U2AJ09_9GAMM</name>
<evidence type="ECO:0000256" key="1">
    <source>
        <dbReference type="ARBA" id="ARBA00004496"/>
    </source>
</evidence>
<dbReference type="InterPro" id="IPR027417">
    <property type="entry name" value="P-loop_NTPase"/>
</dbReference>
<accession>A0A2U2AJ09</accession>
<dbReference type="InterPro" id="IPR003442">
    <property type="entry name" value="T6A_TsaE"/>
</dbReference>
<dbReference type="AlphaFoldDB" id="A0A2U2AJ09"/>
<comment type="similarity">
    <text evidence="2">Belongs to the TsaE family.</text>
</comment>
<feature type="compositionally biased region" description="Basic and acidic residues" evidence="11">
    <location>
        <begin position="131"/>
        <end position="149"/>
    </location>
</feature>
<reference evidence="12 13" key="1">
    <citation type="journal article" date="2018" name="Genome Announc.">
        <title>Ignatzschineria cameli sp. nov., isolated from necrotic foot tissue of dromedaries (Camelus dromedarius) and associated maggots (Wohlfahrtia species) in Dubai.</title>
        <authorList>
            <person name="Tsang C.C."/>
            <person name="Tang J.Y."/>
            <person name="Fong J.Y."/>
            <person name="Kinne J."/>
            <person name="Lee H.H."/>
            <person name="Joseph M."/>
            <person name="Jose S."/>
            <person name="Schuster R.K."/>
            <person name="Tang Y."/>
            <person name="Sivakumar S."/>
            <person name="Chen J.H."/>
            <person name="Teng J.L."/>
            <person name="Lau S.K."/>
            <person name="Wernery U."/>
            <person name="Woo P.C."/>
        </authorList>
    </citation>
    <scope>NUCLEOTIDE SEQUENCE [LARGE SCALE GENOMIC DNA]</scope>
    <source>
        <strain evidence="12 13">KCTC 22643</strain>
    </source>
</reference>
<dbReference type="GO" id="GO:0005524">
    <property type="term" value="F:ATP binding"/>
    <property type="evidence" value="ECO:0007669"/>
    <property type="project" value="UniProtKB-KW"/>
</dbReference>
<dbReference type="Proteomes" id="UP000244948">
    <property type="component" value="Unassembled WGS sequence"/>
</dbReference>
<evidence type="ECO:0000256" key="4">
    <source>
        <dbReference type="ARBA" id="ARBA00022490"/>
    </source>
</evidence>